<dbReference type="EMBL" id="JAEVFJ010000007">
    <property type="protein sequence ID" value="KAH8103404.1"/>
    <property type="molecule type" value="Genomic_DNA"/>
</dbReference>
<comment type="caution">
    <text evidence="2">The sequence shown here is derived from an EMBL/GenBank/DDBJ whole genome shotgun (WGS) entry which is preliminary data.</text>
</comment>
<gene>
    <name evidence="2" type="ORF">BXZ70DRAFT_925479</name>
</gene>
<feature type="transmembrane region" description="Helical" evidence="1">
    <location>
        <begin position="93"/>
        <end position="115"/>
    </location>
</feature>
<proteinExistence type="predicted"/>
<keyword evidence="1" id="KW-0472">Membrane</keyword>
<keyword evidence="1" id="KW-0812">Transmembrane</keyword>
<dbReference type="AlphaFoldDB" id="A0A8K0UT02"/>
<sequence length="235" mass="26383">MSKHFCCCIPVRAAVFFFSFLSLLVSGASAALAWFILFQIDHDKQIGDVDFGSVNNKGRIAFIVAGSVFTLVTLISFFGFLGAVLRKRRFVKLYSFFTWFIFLLSCAASGFYFYAVFSGKNIFNGCTVKDSSGVEHECRLTLPTWQKVVVTIVVLITLFIHGYIAIVIGRYVEQLYDEHQEHKLGEYKLARNVNASSSTYEPTYYPPTAQDQQHNHNNAGGYAYADPAHSFGNRA</sequence>
<dbReference type="OrthoDB" id="7862095at2759"/>
<protein>
    <submittedName>
        <fullName evidence="2">Uncharacterized protein</fullName>
    </submittedName>
</protein>
<name>A0A8K0UT02_9AGAR</name>
<evidence type="ECO:0000313" key="2">
    <source>
        <dbReference type="EMBL" id="KAH8103404.1"/>
    </source>
</evidence>
<dbReference type="Proteomes" id="UP000813824">
    <property type="component" value="Unassembled WGS sequence"/>
</dbReference>
<feature type="transmembrane region" description="Helical" evidence="1">
    <location>
        <begin position="149"/>
        <end position="172"/>
    </location>
</feature>
<feature type="transmembrane region" description="Helical" evidence="1">
    <location>
        <begin position="12"/>
        <end position="40"/>
    </location>
</feature>
<reference evidence="2" key="1">
    <citation type="journal article" date="2021" name="New Phytol.">
        <title>Evolutionary innovations through gain and loss of genes in the ectomycorrhizal Boletales.</title>
        <authorList>
            <person name="Wu G."/>
            <person name="Miyauchi S."/>
            <person name="Morin E."/>
            <person name="Kuo A."/>
            <person name="Drula E."/>
            <person name="Varga T."/>
            <person name="Kohler A."/>
            <person name="Feng B."/>
            <person name="Cao Y."/>
            <person name="Lipzen A."/>
            <person name="Daum C."/>
            <person name="Hundley H."/>
            <person name="Pangilinan J."/>
            <person name="Johnson J."/>
            <person name="Barry K."/>
            <person name="LaButti K."/>
            <person name="Ng V."/>
            <person name="Ahrendt S."/>
            <person name="Min B."/>
            <person name="Choi I.G."/>
            <person name="Park H."/>
            <person name="Plett J.M."/>
            <person name="Magnuson J."/>
            <person name="Spatafora J.W."/>
            <person name="Nagy L.G."/>
            <person name="Henrissat B."/>
            <person name="Grigoriev I.V."/>
            <person name="Yang Z.L."/>
            <person name="Xu J."/>
            <person name="Martin F.M."/>
        </authorList>
    </citation>
    <scope>NUCLEOTIDE SEQUENCE</scope>
    <source>
        <strain evidence="2">KKN 215</strain>
    </source>
</reference>
<accession>A0A8K0UT02</accession>
<organism evidence="2 3">
    <name type="scientific">Cristinia sonorae</name>
    <dbReference type="NCBI Taxonomy" id="1940300"/>
    <lineage>
        <taxon>Eukaryota</taxon>
        <taxon>Fungi</taxon>
        <taxon>Dikarya</taxon>
        <taxon>Basidiomycota</taxon>
        <taxon>Agaricomycotina</taxon>
        <taxon>Agaricomycetes</taxon>
        <taxon>Agaricomycetidae</taxon>
        <taxon>Agaricales</taxon>
        <taxon>Pleurotineae</taxon>
        <taxon>Stephanosporaceae</taxon>
        <taxon>Cristinia</taxon>
    </lineage>
</organism>
<keyword evidence="3" id="KW-1185">Reference proteome</keyword>
<keyword evidence="1" id="KW-1133">Transmembrane helix</keyword>
<feature type="transmembrane region" description="Helical" evidence="1">
    <location>
        <begin position="60"/>
        <end position="81"/>
    </location>
</feature>
<evidence type="ECO:0000313" key="3">
    <source>
        <dbReference type="Proteomes" id="UP000813824"/>
    </source>
</evidence>
<evidence type="ECO:0000256" key="1">
    <source>
        <dbReference type="SAM" id="Phobius"/>
    </source>
</evidence>